<dbReference type="InterPro" id="IPR006566">
    <property type="entry name" value="FBD"/>
</dbReference>
<sequence length="98" mass="11145">MFEDIPKKVKENVGNYSHQNLKIVELIGYTGVRYEIQLLLHLVEIAASLEKLAIHVCVPTMFWCDEDILRIGKPDEDFLKHSGEALKGPAAVKTLWIL</sequence>
<protein>
    <recommendedName>
        <fullName evidence="1">FBD domain-containing protein</fullName>
    </recommendedName>
</protein>
<keyword evidence="3" id="KW-1185">Reference proteome</keyword>
<evidence type="ECO:0000313" key="2">
    <source>
        <dbReference type="EMBL" id="KAF3436053.1"/>
    </source>
</evidence>
<reference evidence="2" key="1">
    <citation type="submission" date="2020-03" db="EMBL/GenBank/DDBJ databases">
        <title>A high-quality chromosome-level genome assembly of a woody plant with both climbing and erect habits, Rhamnella rubrinervis.</title>
        <authorList>
            <person name="Lu Z."/>
            <person name="Yang Y."/>
            <person name="Zhu X."/>
            <person name="Sun Y."/>
        </authorList>
    </citation>
    <scope>NUCLEOTIDE SEQUENCE</scope>
    <source>
        <strain evidence="2">BYM</strain>
        <tissue evidence="2">Leaf</tissue>
    </source>
</reference>
<gene>
    <name evidence="2" type="ORF">FNV43_RR23145</name>
</gene>
<name>A0A8K0DXF0_9ROSA</name>
<feature type="domain" description="FBD" evidence="1">
    <location>
        <begin position="19"/>
        <end position="54"/>
    </location>
</feature>
<evidence type="ECO:0000313" key="3">
    <source>
        <dbReference type="Proteomes" id="UP000796880"/>
    </source>
</evidence>
<dbReference type="Proteomes" id="UP000796880">
    <property type="component" value="Unassembled WGS sequence"/>
</dbReference>
<evidence type="ECO:0000259" key="1">
    <source>
        <dbReference type="Pfam" id="PF08387"/>
    </source>
</evidence>
<dbReference type="OrthoDB" id="613853at2759"/>
<proteinExistence type="predicted"/>
<dbReference type="Pfam" id="PF08387">
    <property type="entry name" value="FBD"/>
    <property type="match status" value="1"/>
</dbReference>
<dbReference type="EMBL" id="VOIH02000010">
    <property type="protein sequence ID" value="KAF3436053.1"/>
    <property type="molecule type" value="Genomic_DNA"/>
</dbReference>
<dbReference type="AlphaFoldDB" id="A0A8K0DXF0"/>
<comment type="caution">
    <text evidence="2">The sequence shown here is derived from an EMBL/GenBank/DDBJ whole genome shotgun (WGS) entry which is preliminary data.</text>
</comment>
<accession>A0A8K0DXF0</accession>
<organism evidence="2 3">
    <name type="scientific">Rhamnella rubrinervis</name>
    <dbReference type="NCBI Taxonomy" id="2594499"/>
    <lineage>
        <taxon>Eukaryota</taxon>
        <taxon>Viridiplantae</taxon>
        <taxon>Streptophyta</taxon>
        <taxon>Embryophyta</taxon>
        <taxon>Tracheophyta</taxon>
        <taxon>Spermatophyta</taxon>
        <taxon>Magnoliopsida</taxon>
        <taxon>eudicotyledons</taxon>
        <taxon>Gunneridae</taxon>
        <taxon>Pentapetalae</taxon>
        <taxon>rosids</taxon>
        <taxon>fabids</taxon>
        <taxon>Rosales</taxon>
        <taxon>Rhamnaceae</taxon>
        <taxon>rhamnoid group</taxon>
        <taxon>Rhamneae</taxon>
        <taxon>Rhamnella</taxon>
    </lineage>
</organism>